<name>A0ABW7SPE9_9ACTN</name>
<dbReference type="SUPFAM" id="SSF56219">
    <property type="entry name" value="DNase I-like"/>
    <property type="match status" value="1"/>
</dbReference>
<keyword evidence="2" id="KW-0378">Hydrolase</keyword>
<protein>
    <submittedName>
        <fullName evidence="2">Endonuclease/exonuclease/phosphatase family protein</fullName>
    </submittedName>
</protein>
<dbReference type="EMBL" id="JBIRPU010000009">
    <property type="protein sequence ID" value="MFI0794077.1"/>
    <property type="molecule type" value="Genomic_DNA"/>
</dbReference>
<evidence type="ECO:0000313" key="3">
    <source>
        <dbReference type="Proteomes" id="UP001611075"/>
    </source>
</evidence>
<keyword evidence="2" id="KW-0540">Nuclease</keyword>
<evidence type="ECO:0000313" key="2">
    <source>
        <dbReference type="EMBL" id="MFI0794077.1"/>
    </source>
</evidence>
<comment type="caution">
    <text evidence="2">The sequence shown here is derived from an EMBL/GenBank/DDBJ whole genome shotgun (WGS) entry which is preliminary data.</text>
</comment>
<keyword evidence="2" id="KW-0255">Endonuclease</keyword>
<sequence>MLRVMTWNIRTGGRDRTGPGRLDRVARVVAAQRPDLLAAQELRGFDSGDVLAGFAAEVGMRPYLARSCLGQPVAVLVRPPLRVLAAGPVRRPFHHAAVRVTVATDAGPLTVFAAHLDPYTGLRRRVEAGWLAAAVRRAPGELALLAGDLNTLDPGTDHTARVARLPPAYRRRHLRRDGRTVETRAVARLAAAGLVDLHDALGLADEGLTAPTRHGGGAEFSGMRLDYLFATPALARLARSCGVRRGGDTEYASDHYPLLAELTLHPA</sequence>
<dbReference type="Proteomes" id="UP001611075">
    <property type="component" value="Unassembled WGS sequence"/>
</dbReference>
<dbReference type="Gene3D" id="3.60.10.10">
    <property type="entry name" value="Endonuclease/exonuclease/phosphatase"/>
    <property type="match status" value="1"/>
</dbReference>
<organism evidence="2 3">
    <name type="scientific">Micromonospora rubida</name>
    <dbReference type="NCBI Taxonomy" id="2697657"/>
    <lineage>
        <taxon>Bacteria</taxon>
        <taxon>Bacillati</taxon>
        <taxon>Actinomycetota</taxon>
        <taxon>Actinomycetes</taxon>
        <taxon>Micromonosporales</taxon>
        <taxon>Micromonosporaceae</taxon>
        <taxon>Micromonospora</taxon>
    </lineage>
</organism>
<proteinExistence type="predicted"/>
<evidence type="ECO:0000259" key="1">
    <source>
        <dbReference type="Pfam" id="PF03372"/>
    </source>
</evidence>
<feature type="domain" description="Endonuclease/exonuclease/phosphatase" evidence="1">
    <location>
        <begin position="5"/>
        <end position="255"/>
    </location>
</feature>
<dbReference type="InterPro" id="IPR005135">
    <property type="entry name" value="Endo/exonuclease/phosphatase"/>
</dbReference>
<accession>A0ABW7SPE9</accession>
<dbReference type="InterPro" id="IPR036691">
    <property type="entry name" value="Endo/exonu/phosph_ase_sf"/>
</dbReference>
<dbReference type="Pfam" id="PF03372">
    <property type="entry name" value="Exo_endo_phos"/>
    <property type="match status" value="1"/>
</dbReference>
<keyword evidence="3" id="KW-1185">Reference proteome</keyword>
<gene>
    <name evidence="2" type="ORF">ACH4OY_15515</name>
</gene>
<reference evidence="2 3" key="1">
    <citation type="submission" date="2024-10" db="EMBL/GenBank/DDBJ databases">
        <title>The Natural Products Discovery Center: Release of the First 8490 Sequenced Strains for Exploring Actinobacteria Biosynthetic Diversity.</title>
        <authorList>
            <person name="Kalkreuter E."/>
            <person name="Kautsar S.A."/>
            <person name="Yang D."/>
            <person name="Bader C.D."/>
            <person name="Teijaro C.N."/>
            <person name="Fluegel L."/>
            <person name="Davis C.M."/>
            <person name="Simpson J.R."/>
            <person name="Lauterbach L."/>
            <person name="Steele A.D."/>
            <person name="Gui C."/>
            <person name="Meng S."/>
            <person name="Li G."/>
            <person name="Viehrig K."/>
            <person name="Ye F."/>
            <person name="Su P."/>
            <person name="Kiefer A.F."/>
            <person name="Nichols A."/>
            <person name="Cepeda A.J."/>
            <person name="Yan W."/>
            <person name="Fan B."/>
            <person name="Jiang Y."/>
            <person name="Adhikari A."/>
            <person name="Zheng C.-J."/>
            <person name="Schuster L."/>
            <person name="Cowan T.M."/>
            <person name="Smanski M.J."/>
            <person name="Chevrette M.G."/>
            <person name="De Carvalho L.P.S."/>
            <person name="Shen B."/>
        </authorList>
    </citation>
    <scope>NUCLEOTIDE SEQUENCE [LARGE SCALE GENOMIC DNA]</scope>
    <source>
        <strain evidence="2 3">NPDC021253</strain>
    </source>
</reference>
<dbReference type="GO" id="GO:0004519">
    <property type="term" value="F:endonuclease activity"/>
    <property type="evidence" value="ECO:0007669"/>
    <property type="project" value="UniProtKB-KW"/>
</dbReference>
<dbReference type="RefSeq" id="WP_396680056.1">
    <property type="nucleotide sequence ID" value="NZ_JBIRPU010000009.1"/>
</dbReference>